<dbReference type="EMBL" id="CAIIXF020000001">
    <property type="protein sequence ID" value="CAH1773257.1"/>
    <property type="molecule type" value="Genomic_DNA"/>
</dbReference>
<keyword evidence="2" id="KW-1185">Reference proteome</keyword>
<evidence type="ECO:0000313" key="1">
    <source>
        <dbReference type="EMBL" id="CAH1773257.1"/>
    </source>
</evidence>
<proteinExistence type="predicted"/>
<reference evidence="1" key="1">
    <citation type="submission" date="2022-03" db="EMBL/GenBank/DDBJ databases">
        <authorList>
            <person name="Martin C."/>
        </authorList>
    </citation>
    <scope>NUCLEOTIDE SEQUENCE</scope>
</reference>
<dbReference type="AlphaFoldDB" id="A0A8J1UA31"/>
<dbReference type="OrthoDB" id="6017175at2759"/>
<evidence type="ECO:0000313" key="2">
    <source>
        <dbReference type="Proteomes" id="UP000749559"/>
    </source>
</evidence>
<sequence>MVWQYLWAHGVFHLIRWFPRTNRSKVRIFILLLTLAFLIPQIFVLATPESARFCGQHLFEFLIVSIVYTFCMIGFSVLFSIMDPIPWEVKLAFHIFGGITYLSGLLLTIFVSLAGECSVTTGTLYFFSLALSIFSVIGIVFLTVMVPFWIVNRIWKNSVLDLRYRTGVCYEPVKCCSCVWHI</sequence>
<comment type="caution">
    <text evidence="1">The sequence shown here is derived from an EMBL/GenBank/DDBJ whole genome shotgun (WGS) entry which is preliminary data.</text>
</comment>
<accession>A0A8J1UA31</accession>
<organism evidence="1 2">
    <name type="scientific">Owenia fusiformis</name>
    <name type="common">Polychaete worm</name>
    <dbReference type="NCBI Taxonomy" id="6347"/>
    <lineage>
        <taxon>Eukaryota</taxon>
        <taxon>Metazoa</taxon>
        <taxon>Spiralia</taxon>
        <taxon>Lophotrochozoa</taxon>
        <taxon>Annelida</taxon>
        <taxon>Polychaeta</taxon>
        <taxon>Sedentaria</taxon>
        <taxon>Canalipalpata</taxon>
        <taxon>Sabellida</taxon>
        <taxon>Oweniida</taxon>
        <taxon>Oweniidae</taxon>
        <taxon>Owenia</taxon>
    </lineage>
</organism>
<gene>
    <name evidence="1" type="ORF">OFUS_LOCUS879</name>
</gene>
<dbReference type="Proteomes" id="UP000749559">
    <property type="component" value="Unassembled WGS sequence"/>
</dbReference>
<name>A0A8J1UA31_OWEFU</name>
<protein>
    <submittedName>
        <fullName evidence="1">Uncharacterized protein</fullName>
    </submittedName>
</protein>